<feature type="domain" description="GIY-YIG" evidence="2">
    <location>
        <begin position="1"/>
        <end position="73"/>
    </location>
</feature>
<dbReference type="AlphaFoldDB" id="A0A7X0HQN9"/>
<protein>
    <submittedName>
        <fullName evidence="3">Excinuclease ABC subunit C</fullName>
    </submittedName>
</protein>
<dbReference type="InterPro" id="IPR000305">
    <property type="entry name" value="GIY-YIG_endonuc"/>
</dbReference>
<evidence type="ECO:0000259" key="2">
    <source>
        <dbReference type="PROSITE" id="PS50164"/>
    </source>
</evidence>
<dbReference type="CDD" id="cd10434">
    <property type="entry name" value="GIY-YIG_UvrC_Cho"/>
    <property type="match status" value="1"/>
</dbReference>
<dbReference type="InterPro" id="IPR047296">
    <property type="entry name" value="GIY-YIG_UvrC_Cho"/>
</dbReference>
<dbReference type="EMBL" id="JACHGK010000001">
    <property type="protein sequence ID" value="MBB6443987.1"/>
    <property type="molecule type" value="Genomic_DNA"/>
</dbReference>
<dbReference type="InterPro" id="IPR035901">
    <property type="entry name" value="GIY-YIG_endonuc_sf"/>
</dbReference>
<dbReference type="GO" id="GO:0009380">
    <property type="term" value="C:excinuclease repair complex"/>
    <property type="evidence" value="ECO:0007669"/>
    <property type="project" value="TreeGrafter"/>
</dbReference>
<dbReference type="InterPro" id="IPR001943">
    <property type="entry name" value="UVR_dom"/>
</dbReference>
<dbReference type="InterPro" id="IPR050066">
    <property type="entry name" value="UvrABC_protein_C"/>
</dbReference>
<reference evidence="3 4" key="1">
    <citation type="submission" date="2020-08" db="EMBL/GenBank/DDBJ databases">
        <title>Genomic Encyclopedia of Type Strains, Phase IV (KMG-IV): sequencing the most valuable type-strain genomes for metagenomic binning, comparative biology and taxonomic classification.</title>
        <authorList>
            <person name="Goeker M."/>
        </authorList>
    </citation>
    <scope>NUCLEOTIDE SEQUENCE [LARGE SCALE GENOMIC DNA]</scope>
    <source>
        <strain evidence="3 4">DSM 5391</strain>
    </source>
</reference>
<accession>A0A7X0HQN9</accession>
<dbReference type="Gene3D" id="3.40.1440.10">
    <property type="entry name" value="GIY-YIG endonuclease"/>
    <property type="match status" value="1"/>
</dbReference>
<feature type="domain" description="UVR" evidence="1">
    <location>
        <begin position="181"/>
        <end position="216"/>
    </location>
</feature>
<dbReference type="SUPFAM" id="SSF82771">
    <property type="entry name" value="GIY-YIG endonuclease"/>
    <property type="match status" value="1"/>
</dbReference>
<dbReference type="PROSITE" id="PS50151">
    <property type="entry name" value="UVR"/>
    <property type="match status" value="1"/>
</dbReference>
<organism evidence="3 4">
    <name type="scientific">Bacillus benzoevorans</name>
    <dbReference type="NCBI Taxonomy" id="1456"/>
    <lineage>
        <taxon>Bacteria</taxon>
        <taxon>Bacillati</taxon>
        <taxon>Bacillota</taxon>
        <taxon>Bacilli</taxon>
        <taxon>Bacillales</taxon>
        <taxon>Bacillaceae</taxon>
        <taxon>Bacillus</taxon>
    </lineage>
</organism>
<dbReference type="SUPFAM" id="SSF46600">
    <property type="entry name" value="C-terminal UvrC-binding domain of UvrB"/>
    <property type="match status" value="1"/>
</dbReference>
<proteinExistence type="predicted"/>
<gene>
    <name evidence="3" type="ORF">HNR53_000575</name>
</gene>
<dbReference type="PANTHER" id="PTHR30562">
    <property type="entry name" value="UVRC/OXIDOREDUCTASE"/>
    <property type="match status" value="1"/>
</dbReference>
<dbReference type="PROSITE" id="PS50164">
    <property type="entry name" value="GIY_YIG"/>
    <property type="match status" value="1"/>
</dbReference>
<dbReference type="Proteomes" id="UP000531594">
    <property type="component" value="Unassembled WGS sequence"/>
</dbReference>
<dbReference type="GO" id="GO:0006289">
    <property type="term" value="P:nucleotide-excision repair"/>
    <property type="evidence" value="ECO:0007669"/>
    <property type="project" value="InterPro"/>
</dbReference>
<dbReference type="InterPro" id="IPR036876">
    <property type="entry name" value="UVR_dom_sf"/>
</dbReference>
<name>A0A7X0HQN9_9BACI</name>
<dbReference type="PANTHER" id="PTHR30562:SF1">
    <property type="entry name" value="UVRABC SYSTEM PROTEIN C"/>
    <property type="match status" value="1"/>
</dbReference>
<dbReference type="Pfam" id="PF02151">
    <property type="entry name" value="UVR"/>
    <property type="match status" value="1"/>
</dbReference>
<evidence type="ECO:0000259" key="1">
    <source>
        <dbReference type="PROSITE" id="PS50151"/>
    </source>
</evidence>
<evidence type="ECO:0000313" key="4">
    <source>
        <dbReference type="Proteomes" id="UP000531594"/>
    </source>
</evidence>
<evidence type="ECO:0000313" key="3">
    <source>
        <dbReference type="EMBL" id="MBB6443987.1"/>
    </source>
</evidence>
<comment type="caution">
    <text evidence="3">The sequence shown here is derived from an EMBL/GenBank/DDBJ whole genome shotgun (WGS) entry which is preliminary data.</text>
</comment>
<keyword evidence="4" id="KW-1185">Reference proteome</keyword>
<dbReference type="SMART" id="SM00465">
    <property type="entry name" value="GIYc"/>
    <property type="match status" value="1"/>
</dbReference>
<sequence length="336" mass="39258">MKDSTGSIIYVGKAKILKRRVQSYFYHSINHSPKVMKLVQQIKDFDIIQTDTEFEAFMLECQLIKELKPFYNSLMKNPLSYVYISINMNSSLPEIVITNEAIERNGYYYFGPFTNKNTVKRAVEGIKDFYKINCSAPANQGSACLNYSLHLCIGMCRGGSAINLYRRIVEKLMALFAGTDIGILEELQQRMVTASENCHFEEAVKWRDCMNAIQSLLHKEHIIQFTEENNHIIAAELLNPNTIKLFLIYRNQIIFSKKYVLKSMNLEILKEEIKNQIHSHDNHPHRTSKDEIDEAQIIYHYLKHSGSRFFVIPDSWSLHEYERNIEKQLFQLILKE</sequence>